<dbReference type="FunFam" id="1.10.10.1540:FF:000001">
    <property type="entry name" value="Actin-binding Rho-activating protein a"/>
    <property type="match status" value="1"/>
</dbReference>
<evidence type="ECO:0000256" key="2">
    <source>
        <dbReference type="ARBA" id="ARBA00004245"/>
    </source>
</evidence>
<evidence type="ECO:0000256" key="6">
    <source>
        <dbReference type="ARBA" id="ARBA00022927"/>
    </source>
</evidence>
<keyword evidence="20" id="KW-1185">Reference proteome</keyword>
<evidence type="ECO:0000256" key="10">
    <source>
        <dbReference type="ARBA" id="ARBA00023163"/>
    </source>
</evidence>
<dbReference type="GeneTree" id="ENSGT00940000165475"/>
<keyword evidence="10" id="KW-0804">Transcription</keyword>
<evidence type="ECO:0000256" key="7">
    <source>
        <dbReference type="ARBA" id="ARBA00023010"/>
    </source>
</evidence>
<dbReference type="GO" id="GO:0035025">
    <property type="term" value="P:positive regulation of Rho protein signal transduction"/>
    <property type="evidence" value="ECO:0007669"/>
    <property type="project" value="InterPro"/>
</dbReference>
<evidence type="ECO:0000256" key="14">
    <source>
        <dbReference type="ARBA" id="ARBA00063019"/>
    </source>
</evidence>
<comment type="subcellular location">
    <subcellularLocation>
        <location evidence="2">Cytoplasm</location>
        <location evidence="2">Cytoskeleton</location>
    </subcellularLocation>
    <subcellularLocation>
        <location evidence="1">Cytoplasm</location>
        <location evidence="1">Myofibril</location>
        <location evidence="1">Sarcomere</location>
    </subcellularLocation>
</comment>
<reference evidence="19" key="1">
    <citation type="submission" date="2025-08" db="UniProtKB">
        <authorList>
            <consortium name="Ensembl"/>
        </authorList>
    </citation>
    <scope>IDENTIFICATION</scope>
</reference>
<keyword evidence="9" id="KW-0010">Activator</keyword>
<dbReference type="GO" id="GO:0030017">
    <property type="term" value="C:sarcomere"/>
    <property type="evidence" value="ECO:0007669"/>
    <property type="project" value="UniProtKB-SubCell"/>
</dbReference>
<keyword evidence="4" id="KW-0963">Cytoplasm</keyword>
<evidence type="ECO:0000256" key="5">
    <source>
        <dbReference type="ARBA" id="ARBA00022553"/>
    </source>
</evidence>
<dbReference type="Ensembl" id="ENSPKIT00000013973.1">
    <property type="protein sequence ID" value="ENSPKIP00000033090.1"/>
    <property type="gene ID" value="ENSPKIG00000012928.1"/>
</dbReference>
<dbReference type="GO" id="GO:0015031">
    <property type="term" value="P:protein transport"/>
    <property type="evidence" value="ECO:0007669"/>
    <property type="project" value="UniProtKB-KW"/>
</dbReference>
<dbReference type="InterPro" id="IPR027817">
    <property type="entry name" value="Costars_dom"/>
</dbReference>
<evidence type="ECO:0000313" key="19">
    <source>
        <dbReference type="Ensembl" id="ENSPKIP00000033090.1"/>
    </source>
</evidence>
<dbReference type="Gene3D" id="1.10.10.1540">
    <property type="entry name" value="Costar domain"/>
    <property type="match status" value="1"/>
</dbReference>
<dbReference type="AlphaFoldDB" id="A0A3B3SRZ4"/>
<comment type="subunit">
    <text evidence="14">Binds F-actin and ABLIM1, ABLIM2 and ABLIM3. Interaction with ABLIM2 and ABLIM3 enhances activity.</text>
</comment>
<feature type="region of interest" description="Disordered" evidence="17">
    <location>
        <begin position="41"/>
        <end position="60"/>
    </location>
</feature>
<keyword evidence="7" id="KW-0811">Translocation</keyword>
<dbReference type="PANTHER" id="PTHR22739:SF22">
    <property type="entry name" value="COSTARS DOMAIN-CONTAINING PROTEIN"/>
    <property type="match status" value="1"/>
</dbReference>
<dbReference type="InterPro" id="IPR026111">
    <property type="entry name" value="Abra"/>
</dbReference>
<dbReference type="GO" id="GO:0005856">
    <property type="term" value="C:cytoskeleton"/>
    <property type="evidence" value="ECO:0007669"/>
    <property type="project" value="UniProtKB-SubCell"/>
</dbReference>
<evidence type="ECO:0000256" key="15">
    <source>
        <dbReference type="ARBA" id="ARBA00073502"/>
    </source>
</evidence>
<keyword evidence="11" id="KW-0009">Actin-binding</keyword>
<feature type="domain" description="Costars" evidence="18">
    <location>
        <begin position="65"/>
        <end position="141"/>
    </location>
</feature>
<sequence length="142" mass="16159">MSVVNSVKGLKDSWQKWSSDHREYQKHNPFSDGRDVATRIRKGQAGYGRPQEGSKTEQRGFDAHSHIGREVKELCDVIQDIGERSKDGTVTVEFGRLFECYVSISNKVVGVLLRARRQGLVHFEGEMLWQGRDDGVLITLLR</sequence>
<dbReference type="PANTHER" id="PTHR22739">
    <property type="entry name" value="STRIATED MUSCLE ACTIVATOR OF RHO-DEPENDENT SIGNALING-RELATED"/>
    <property type="match status" value="1"/>
</dbReference>
<comment type="function">
    <text evidence="13">Acts as an activator of serum response factor (SRF)-dependent transcription possibly by inducing nuclear translocation of MKL1 or MKL2 and through a mechanism requiring Rho-actin signaling.</text>
</comment>
<accession>A0A3B3SRZ4</accession>
<dbReference type="GO" id="GO:0003779">
    <property type="term" value="F:actin binding"/>
    <property type="evidence" value="ECO:0007669"/>
    <property type="project" value="UniProtKB-KW"/>
</dbReference>
<evidence type="ECO:0000313" key="20">
    <source>
        <dbReference type="Proteomes" id="UP000261540"/>
    </source>
</evidence>
<reference evidence="19" key="2">
    <citation type="submission" date="2025-09" db="UniProtKB">
        <authorList>
            <consortium name="Ensembl"/>
        </authorList>
    </citation>
    <scope>IDENTIFICATION</scope>
</reference>
<evidence type="ECO:0000256" key="3">
    <source>
        <dbReference type="ARBA" id="ARBA00022448"/>
    </source>
</evidence>
<evidence type="ECO:0000256" key="17">
    <source>
        <dbReference type="SAM" id="MobiDB-lite"/>
    </source>
</evidence>
<evidence type="ECO:0000256" key="12">
    <source>
        <dbReference type="ARBA" id="ARBA00023212"/>
    </source>
</evidence>
<evidence type="ECO:0000256" key="13">
    <source>
        <dbReference type="ARBA" id="ARBA00059783"/>
    </source>
</evidence>
<evidence type="ECO:0000256" key="4">
    <source>
        <dbReference type="ARBA" id="ARBA00022490"/>
    </source>
</evidence>
<keyword evidence="12" id="KW-0206">Cytoskeleton</keyword>
<dbReference type="GO" id="GO:0045944">
    <property type="term" value="P:positive regulation of transcription by RNA polymerase II"/>
    <property type="evidence" value="ECO:0007669"/>
    <property type="project" value="TreeGrafter"/>
</dbReference>
<evidence type="ECO:0000256" key="16">
    <source>
        <dbReference type="ARBA" id="ARBA00076363"/>
    </source>
</evidence>
<dbReference type="InterPro" id="IPR038095">
    <property type="entry name" value="Costars_sf"/>
</dbReference>
<name>A0A3B3SRZ4_9TELE</name>
<dbReference type="Proteomes" id="UP000261540">
    <property type="component" value="Unplaced"/>
</dbReference>
<protein>
    <recommendedName>
        <fullName evidence="15">Actin-binding Rho-activating protein</fullName>
    </recommendedName>
    <alternativeName>
        <fullName evidence="16">Striated muscle activator of Rho-dependent signaling</fullName>
    </alternativeName>
</protein>
<dbReference type="Pfam" id="PF14705">
    <property type="entry name" value="Costars"/>
    <property type="match status" value="1"/>
</dbReference>
<organism evidence="19 20">
    <name type="scientific">Paramormyrops kingsleyae</name>
    <dbReference type="NCBI Taxonomy" id="1676925"/>
    <lineage>
        <taxon>Eukaryota</taxon>
        <taxon>Metazoa</taxon>
        <taxon>Chordata</taxon>
        <taxon>Craniata</taxon>
        <taxon>Vertebrata</taxon>
        <taxon>Euteleostomi</taxon>
        <taxon>Actinopterygii</taxon>
        <taxon>Neopterygii</taxon>
        <taxon>Teleostei</taxon>
        <taxon>Osteoglossocephala</taxon>
        <taxon>Osteoglossomorpha</taxon>
        <taxon>Osteoglossiformes</taxon>
        <taxon>Mormyridae</taxon>
        <taxon>Paramormyrops</taxon>
    </lineage>
</organism>
<evidence type="ECO:0000256" key="11">
    <source>
        <dbReference type="ARBA" id="ARBA00023203"/>
    </source>
</evidence>
<evidence type="ECO:0000256" key="9">
    <source>
        <dbReference type="ARBA" id="ARBA00023159"/>
    </source>
</evidence>
<evidence type="ECO:0000259" key="18">
    <source>
        <dbReference type="SMART" id="SM01283"/>
    </source>
</evidence>
<keyword evidence="5" id="KW-0597">Phosphoprotein</keyword>
<dbReference type="SMART" id="SM01283">
    <property type="entry name" value="Costars"/>
    <property type="match status" value="1"/>
</dbReference>
<evidence type="ECO:0000256" key="8">
    <source>
        <dbReference type="ARBA" id="ARBA00023015"/>
    </source>
</evidence>
<evidence type="ECO:0000256" key="1">
    <source>
        <dbReference type="ARBA" id="ARBA00004204"/>
    </source>
</evidence>
<keyword evidence="6" id="KW-0653">Protein transport</keyword>
<keyword evidence="8" id="KW-0805">Transcription regulation</keyword>
<proteinExistence type="predicted"/>
<keyword evidence="3" id="KW-0813">Transport</keyword>